<feature type="transmembrane region" description="Helical" evidence="2">
    <location>
        <begin position="174"/>
        <end position="196"/>
    </location>
</feature>
<evidence type="ECO:0000313" key="4">
    <source>
        <dbReference type="Proteomes" id="UP000613580"/>
    </source>
</evidence>
<accession>A0A8H6SSY6</accession>
<comment type="caution">
    <text evidence="3">The sequence shown here is derived from an EMBL/GenBank/DDBJ whole genome shotgun (WGS) entry which is preliminary data.</text>
</comment>
<feature type="transmembrane region" description="Helical" evidence="2">
    <location>
        <begin position="99"/>
        <end position="124"/>
    </location>
</feature>
<dbReference type="InterPro" id="IPR021840">
    <property type="entry name" value="DUF3433"/>
</dbReference>
<evidence type="ECO:0000313" key="3">
    <source>
        <dbReference type="EMBL" id="KAF7305525.1"/>
    </source>
</evidence>
<name>A0A8H6SSY6_MYCCL</name>
<reference evidence="3" key="1">
    <citation type="submission" date="2020-05" db="EMBL/GenBank/DDBJ databases">
        <title>Mycena genomes resolve the evolution of fungal bioluminescence.</title>
        <authorList>
            <person name="Tsai I.J."/>
        </authorList>
    </citation>
    <scope>NUCLEOTIDE SEQUENCE</scope>
    <source>
        <strain evidence="3">110903Hualien_Pintung</strain>
    </source>
</reference>
<keyword evidence="2" id="KW-1133">Transmembrane helix</keyword>
<dbReference type="OrthoDB" id="3248909at2759"/>
<dbReference type="AlphaFoldDB" id="A0A8H6SSY6"/>
<dbReference type="EMBL" id="JACAZE010000010">
    <property type="protein sequence ID" value="KAF7305525.1"/>
    <property type="molecule type" value="Genomic_DNA"/>
</dbReference>
<sequence>MPPTTSLFSSTAKSPATPAFSVAETRFSTSSKRYRESTHLIPTPPIDKNGRPQRYDPPYFWIPVAVGTPLLMLCLGIALEVGIELSEKNGGFQVPQRNVFSIVSTQFLLSFFPGLFVLPVGYLWRSLDWMLRWFQPYVVMSWGNATAEESVLLDYIALGPVKAMFRALKYNHRVIFWSSFLATSTYLYQSLAGSIFQIQTRSQISYNTAQSVRALGLDPDVAQLNAFAAAAGYVQAAVFNDLGDPPFVINGWSTAQFVFPTDTGLNGSMTVNTTAVQSNPNCSDPNATPQFTLVDTTSAVITTSSVDNCIANVTIDPTVSEQQYGVANVPNCGPARNETFQQVVFWFYQNLNNSTSPQLATVFCNPSMALYQVMASADLLSGQLTNVTPLNEYTTPNNVSGAPINSVPFNAVIFDPSTNPFVQARANGTHVGVPGAIFRSALQDGLDSVFSLPNGFLDKTSTIYRQHLAVTAKSIYFVNQNSTLKATESSLVIRLFIDPLPGHVLAFLLFGSGFLGVFLHLISRRQRRNLYITAPPGTIAGAVALTARSGFGELLFPYDDMPALEKKLEGLRFYLDKRTGAILAEDYEDTYEREVANGRDEAMISLLGRREVNLSSTQLAQEAAQEVAESDPKYGYGQHLSPSPLSSRPLSRTSSETGL</sequence>
<dbReference type="PANTHER" id="PTHR37544:SF3">
    <property type="entry name" value="SPRAY"/>
    <property type="match status" value="1"/>
</dbReference>
<keyword evidence="2" id="KW-0812">Transmembrane</keyword>
<feature type="transmembrane region" description="Helical" evidence="2">
    <location>
        <begin position="500"/>
        <end position="522"/>
    </location>
</feature>
<gene>
    <name evidence="3" type="ORF">HMN09_00805400</name>
</gene>
<feature type="transmembrane region" description="Helical" evidence="2">
    <location>
        <begin position="59"/>
        <end position="79"/>
    </location>
</feature>
<proteinExistence type="predicted"/>
<keyword evidence="2" id="KW-0472">Membrane</keyword>
<feature type="region of interest" description="Disordered" evidence="1">
    <location>
        <begin position="621"/>
        <end position="659"/>
    </location>
</feature>
<keyword evidence="4" id="KW-1185">Reference proteome</keyword>
<dbReference type="PANTHER" id="PTHR37544">
    <property type="entry name" value="SPRAY-RELATED"/>
    <property type="match status" value="1"/>
</dbReference>
<dbReference type="Pfam" id="PF11915">
    <property type="entry name" value="DUF3433"/>
    <property type="match status" value="1"/>
</dbReference>
<feature type="compositionally biased region" description="Low complexity" evidence="1">
    <location>
        <begin position="640"/>
        <end position="659"/>
    </location>
</feature>
<evidence type="ECO:0000256" key="1">
    <source>
        <dbReference type="SAM" id="MobiDB-lite"/>
    </source>
</evidence>
<protein>
    <submittedName>
        <fullName evidence="3">Uncharacterized protein</fullName>
    </submittedName>
</protein>
<evidence type="ECO:0000256" key="2">
    <source>
        <dbReference type="SAM" id="Phobius"/>
    </source>
</evidence>
<dbReference type="Proteomes" id="UP000613580">
    <property type="component" value="Unassembled WGS sequence"/>
</dbReference>
<organism evidence="3 4">
    <name type="scientific">Mycena chlorophos</name>
    <name type="common">Agaric fungus</name>
    <name type="synonym">Agaricus chlorophos</name>
    <dbReference type="NCBI Taxonomy" id="658473"/>
    <lineage>
        <taxon>Eukaryota</taxon>
        <taxon>Fungi</taxon>
        <taxon>Dikarya</taxon>
        <taxon>Basidiomycota</taxon>
        <taxon>Agaricomycotina</taxon>
        <taxon>Agaricomycetes</taxon>
        <taxon>Agaricomycetidae</taxon>
        <taxon>Agaricales</taxon>
        <taxon>Marasmiineae</taxon>
        <taxon>Mycenaceae</taxon>
        <taxon>Mycena</taxon>
    </lineage>
</organism>